<keyword evidence="3" id="KW-1185">Reference proteome</keyword>
<feature type="non-terminal residue" evidence="2">
    <location>
        <position position="68"/>
    </location>
</feature>
<dbReference type="AlphaFoldDB" id="E9I7E1"/>
<reference evidence="2 3" key="1">
    <citation type="journal article" date="2011" name="Science">
        <title>The ecoresponsive genome of Daphnia pulex.</title>
        <authorList>
            <person name="Colbourne J.K."/>
            <person name="Pfrender M.E."/>
            <person name="Gilbert D."/>
            <person name="Thomas W.K."/>
            <person name="Tucker A."/>
            <person name="Oakley T.H."/>
            <person name="Tokishita S."/>
            <person name="Aerts A."/>
            <person name="Arnold G.J."/>
            <person name="Basu M.K."/>
            <person name="Bauer D.J."/>
            <person name="Caceres C.E."/>
            <person name="Carmel L."/>
            <person name="Casola C."/>
            <person name="Choi J.H."/>
            <person name="Detter J.C."/>
            <person name="Dong Q."/>
            <person name="Dusheyko S."/>
            <person name="Eads B.D."/>
            <person name="Frohlich T."/>
            <person name="Geiler-Samerotte K.A."/>
            <person name="Gerlach D."/>
            <person name="Hatcher P."/>
            <person name="Jogdeo S."/>
            <person name="Krijgsveld J."/>
            <person name="Kriventseva E.V."/>
            <person name="Kultz D."/>
            <person name="Laforsch C."/>
            <person name="Lindquist E."/>
            <person name="Lopez J."/>
            <person name="Manak J.R."/>
            <person name="Muller J."/>
            <person name="Pangilinan J."/>
            <person name="Patwardhan R.P."/>
            <person name="Pitluck S."/>
            <person name="Pritham E.J."/>
            <person name="Rechtsteiner A."/>
            <person name="Rho M."/>
            <person name="Rogozin I.B."/>
            <person name="Sakarya O."/>
            <person name="Salamov A."/>
            <person name="Schaack S."/>
            <person name="Shapiro H."/>
            <person name="Shiga Y."/>
            <person name="Skalitzky C."/>
            <person name="Smith Z."/>
            <person name="Souvorov A."/>
            <person name="Sung W."/>
            <person name="Tang Z."/>
            <person name="Tsuchiya D."/>
            <person name="Tu H."/>
            <person name="Vos H."/>
            <person name="Wang M."/>
            <person name="Wolf Y.I."/>
            <person name="Yamagata H."/>
            <person name="Yamada T."/>
            <person name="Ye Y."/>
            <person name="Shaw J.R."/>
            <person name="Andrews J."/>
            <person name="Crease T.J."/>
            <person name="Tang H."/>
            <person name="Lucas S.M."/>
            <person name="Robertson H.M."/>
            <person name="Bork P."/>
            <person name="Koonin E.V."/>
            <person name="Zdobnov E.M."/>
            <person name="Grigoriev I.V."/>
            <person name="Lynch M."/>
            <person name="Boore J.L."/>
        </authorList>
    </citation>
    <scope>NUCLEOTIDE SEQUENCE [LARGE SCALE GENOMIC DNA]</scope>
</reference>
<dbReference type="OrthoDB" id="6370154at2759"/>
<evidence type="ECO:0000313" key="3">
    <source>
        <dbReference type="Proteomes" id="UP000000305"/>
    </source>
</evidence>
<sequence>MVGGSIPNGEEDISPYATFHLLGMREENKNGMPNAANFQTLPSQPGMPGPQTGPSTPAHQRHISQTMN</sequence>
<proteinExistence type="predicted"/>
<evidence type="ECO:0000256" key="1">
    <source>
        <dbReference type="SAM" id="MobiDB-lite"/>
    </source>
</evidence>
<name>E9I7E1_DAPPU</name>
<organism evidence="2 3">
    <name type="scientific">Daphnia pulex</name>
    <name type="common">Water flea</name>
    <dbReference type="NCBI Taxonomy" id="6669"/>
    <lineage>
        <taxon>Eukaryota</taxon>
        <taxon>Metazoa</taxon>
        <taxon>Ecdysozoa</taxon>
        <taxon>Arthropoda</taxon>
        <taxon>Crustacea</taxon>
        <taxon>Branchiopoda</taxon>
        <taxon>Diplostraca</taxon>
        <taxon>Cladocera</taxon>
        <taxon>Anomopoda</taxon>
        <taxon>Daphniidae</taxon>
        <taxon>Daphnia</taxon>
    </lineage>
</organism>
<dbReference type="KEGG" id="dpx:DAPPUDRAFT_345427"/>
<dbReference type="HOGENOM" id="CLU_2801288_0_0_1"/>
<accession>E9I7E1</accession>
<evidence type="ECO:0000313" key="2">
    <source>
        <dbReference type="EMBL" id="EFX60089.1"/>
    </source>
</evidence>
<dbReference type="EMBL" id="GL737156">
    <property type="protein sequence ID" value="EFX60089.1"/>
    <property type="molecule type" value="Genomic_DNA"/>
</dbReference>
<feature type="compositionally biased region" description="Polar residues" evidence="1">
    <location>
        <begin position="52"/>
        <end position="68"/>
    </location>
</feature>
<feature type="region of interest" description="Disordered" evidence="1">
    <location>
        <begin position="27"/>
        <end position="68"/>
    </location>
</feature>
<dbReference type="Proteomes" id="UP000000305">
    <property type="component" value="Unassembled WGS sequence"/>
</dbReference>
<protein>
    <submittedName>
        <fullName evidence="2">Uncharacterized protein</fullName>
    </submittedName>
</protein>
<gene>
    <name evidence="2" type="ORF">DAPPUDRAFT_345427</name>
</gene>
<dbReference type="InParanoid" id="E9I7E1"/>